<dbReference type="RefSeq" id="WP_146976230.1">
    <property type="nucleotide sequence ID" value="NZ_VOSL01000123.1"/>
</dbReference>
<dbReference type="EMBL" id="VOSL01000123">
    <property type="protein sequence ID" value="TXD32600.1"/>
    <property type="molecule type" value="Genomic_DNA"/>
</dbReference>
<dbReference type="AlphaFoldDB" id="A0A5C6WX83"/>
<protein>
    <recommendedName>
        <fullName evidence="3">HEAT repeat domain-containing protein</fullName>
    </recommendedName>
</protein>
<evidence type="ECO:0000313" key="2">
    <source>
        <dbReference type="Proteomes" id="UP000321046"/>
    </source>
</evidence>
<comment type="caution">
    <text evidence="1">The sequence shown here is derived from an EMBL/GenBank/DDBJ whole genome shotgun (WGS) entry which is preliminary data.</text>
</comment>
<evidence type="ECO:0008006" key="3">
    <source>
        <dbReference type="Google" id="ProtNLM"/>
    </source>
</evidence>
<accession>A0A5C6WX83</accession>
<proteinExistence type="predicted"/>
<evidence type="ECO:0000313" key="1">
    <source>
        <dbReference type="EMBL" id="TXD32600.1"/>
    </source>
</evidence>
<dbReference type="OrthoDB" id="5506750at2"/>
<gene>
    <name evidence="1" type="ORF">FRC96_17100</name>
</gene>
<dbReference type="InterPro" id="IPR011989">
    <property type="entry name" value="ARM-like"/>
</dbReference>
<sequence length="250" mass="28778">MGFLDFLFDKEKAQERKITKLKKTVSHMYVQPGERSYAVEQLREIGNEDAVLALLSRFEQTSPNHTTDADEKEFVYEVLVDLGRRGEVDVAGTITAYLKRVEEKINWPLKVLTDLLSLDDMINVVVELLEDMHIDYVRNPEKKQELMLRAAEFSDRRLAEQTARFVEDDYETIRFLAIDALLAQNEDDIARPALAARFGEEDSLRILQKLAEAFAERPEWTIEEDQRERVSAALPKGFSLDGEGRVVAKR</sequence>
<reference evidence="1 2" key="1">
    <citation type="submission" date="2019-08" db="EMBL/GenBank/DDBJ databases">
        <title>Bradymonadales sp. TMQ2.</title>
        <authorList>
            <person name="Liang Q."/>
        </authorList>
    </citation>
    <scope>NUCLEOTIDE SEQUENCE [LARGE SCALE GENOMIC DNA]</scope>
    <source>
        <strain evidence="1 2">TMQ2</strain>
    </source>
</reference>
<name>A0A5C6WX83_9DELT</name>
<dbReference type="Gene3D" id="1.25.10.10">
    <property type="entry name" value="Leucine-rich Repeat Variant"/>
    <property type="match status" value="1"/>
</dbReference>
<organism evidence="1 2">
    <name type="scientific">Lujinxingia vulgaris</name>
    <dbReference type="NCBI Taxonomy" id="2600176"/>
    <lineage>
        <taxon>Bacteria</taxon>
        <taxon>Deltaproteobacteria</taxon>
        <taxon>Bradymonadales</taxon>
        <taxon>Lujinxingiaceae</taxon>
        <taxon>Lujinxingia</taxon>
    </lineage>
</organism>
<dbReference type="Proteomes" id="UP000321046">
    <property type="component" value="Unassembled WGS sequence"/>
</dbReference>